<feature type="compositionally biased region" description="Basic and acidic residues" evidence="1">
    <location>
        <begin position="100"/>
        <end position="109"/>
    </location>
</feature>
<dbReference type="Proteomes" id="UP000250275">
    <property type="component" value="Unassembled WGS sequence"/>
</dbReference>
<accession>A0A310SEU9</accession>
<dbReference type="EMBL" id="KQ765605">
    <property type="protein sequence ID" value="OAD53883.1"/>
    <property type="molecule type" value="Genomic_DNA"/>
</dbReference>
<reference evidence="2 3" key="1">
    <citation type="submission" date="2015-07" db="EMBL/GenBank/DDBJ databases">
        <title>The genome of Eufriesea mexicana.</title>
        <authorList>
            <person name="Pan H."/>
            <person name="Kapheim K."/>
        </authorList>
    </citation>
    <scope>NUCLEOTIDE SEQUENCE [LARGE SCALE GENOMIC DNA]</scope>
    <source>
        <strain evidence="2">0111107269</strain>
        <tissue evidence="2">Whole body</tissue>
    </source>
</reference>
<dbReference type="AlphaFoldDB" id="A0A310SEU9"/>
<sequence>MECKKQRTFASNMTSTMFSTRCWPISPVHPPCPNEFGTVNHSIQRGATGLPVSDQGMTGKIFSLLLKKDLLKKDIKDFFVYFTILGCNESPAFKYPFGSGDREDPEGKRNLVGVPVDDDVDRDGKARVGGGVEEEDPSIPEFEPAQSIIRS</sequence>
<evidence type="ECO:0000313" key="3">
    <source>
        <dbReference type="Proteomes" id="UP000250275"/>
    </source>
</evidence>
<proteinExistence type="predicted"/>
<evidence type="ECO:0000313" key="2">
    <source>
        <dbReference type="EMBL" id="OAD53883.1"/>
    </source>
</evidence>
<keyword evidence="3" id="KW-1185">Reference proteome</keyword>
<feature type="region of interest" description="Disordered" evidence="1">
    <location>
        <begin position="96"/>
        <end position="151"/>
    </location>
</feature>
<gene>
    <name evidence="2" type="ORF">WN48_08856</name>
</gene>
<organism evidence="2 3">
    <name type="scientific">Eufriesea mexicana</name>
    <dbReference type="NCBI Taxonomy" id="516756"/>
    <lineage>
        <taxon>Eukaryota</taxon>
        <taxon>Metazoa</taxon>
        <taxon>Ecdysozoa</taxon>
        <taxon>Arthropoda</taxon>
        <taxon>Hexapoda</taxon>
        <taxon>Insecta</taxon>
        <taxon>Pterygota</taxon>
        <taxon>Neoptera</taxon>
        <taxon>Endopterygota</taxon>
        <taxon>Hymenoptera</taxon>
        <taxon>Apocrita</taxon>
        <taxon>Aculeata</taxon>
        <taxon>Apoidea</taxon>
        <taxon>Anthophila</taxon>
        <taxon>Apidae</taxon>
        <taxon>Eufriesea</taxon>
    </lineage>
</organism>
<protein>
    <submittedName>
        <fullName evidence="2">Uncharacterized protein</fullName>
    </submittedName>
</protein>
<name>A0A310SEU9_9HYME</name>
<evidence type="ECO:0000256" key="1">
    <source>
        <dbReference type="SAM" id="MobiDB-lite"/>
    </source>
</evidence>